<gene>
    <name evidence="2" type="ORF">B0H17DRAFT_1145869</name>
</gene>
<name>A0AAD7G1X0_MYCRO</name>
<comment type="caution">
    <text evidence="2">The sequence shown here is derived from an EMBL/GenBank/DDBJ whole genome shotgun (WGS) entry which is preliminary data.</text>
</comment>
<evidence type="ECO:0000313" key="2">
    <source>
        <dbReference type="EMBL" id="KAJ7657557.1"/>
    </source>
</evidence>
<reference evidence="2" key="1">
    <citation type="submission" date="2023-03" db="EMBL/GenBank/DDBJ databases">
        <title>Massive genome expansion in bonnet fungi (Mycena s.s.) driven by repeated elements and novel gene families across ecological guilds.</title>
        <authorList>
            <consortium name="Lawrence Berkeley National Laboratory"/>
            <person name="Harder C.B."/>
            <person name="Miyauchi S."/>
            <person name="Viragh M."/>
            <person name="Kuo A."/>
            <person name="Thoen E."/>
            <person name="Andreopoulos B."/>
            <person name="Lu D."/>
            <person name="Skrede I."/>
            <person name="Drula E."/>
            <person name="Henrissat B."/>
            <person name="Morin E."/>
            <person name="Kohler A."/>
            <person name="Barry K."/>
            <person name="LaButti K."/>
            <person name="Morin E."/>
            <person name="Salamov A."/>
            <person name="Lipzen A."/>
            <person name="Mereny Z."/>
            <person name="Hegedus B."/>
            <person name="Baldrian P."/>
            <person name="Stursova M."/>
            <person name="Weitz H."/>
            <person name="Taylor A."/>
            <person name="Grigoriev I.V."/>
            <person name="Nagy L.G."/>
            <person name="Martin F."/>
            <person name="Kauserud H."/>
        </authorList>
    </citation>
    <scope>NUCLEOTIDE SEQUENCE</scope>
    <source>
        <strain evidence="2">CBHHK067</strain>
    </source>
</reference>
<proteinExistence type="predicted"/>
<organism evidence="2 3">
    <name type="scientific">Mycena rosella</name>
    <name type="common">Pink bonnet</name>
    <name type="synonym">Agaricus rosellus</name>
    <dbReference type="NCBI Taxonomy" id="1033263"/>
    <lineage>
        <taxon>Eukaryota</taxon>
        <taxon>Fungi</taxon>
        <taxon>Dikarya</taxon>
        <taxon>Basidiomycota</taxon>
        <taxon>Agaricomycotina</taxon>
        <taxon>Agaricomycetes</taxon>
        <taxon>Agaricomycetidae</taxon>
        <taxon>Agaricales</taxon>
        <taxon>Marasmiineae</taxon>
        <taxon>Mycenaceae</taxon>
        <taxon>Mycena</taxon>
    </lineage>
</organism>
<dbReference type="Proteomes" id="UP001221757">
    <property type="component" value="Unassembled WGS sequence"/>
</dbReference>
<evidence type="ECO:0000313" key="3">
    <source>
        <dbReference type="Proteomes" id="UP001221757"/>
    </source>
</evidence>
<sequence>MTFRRTRRGPGRSTTGELCNRVRSEQIAPDGGRSKTLKVPPAMVKLLQWSNIALDMGGKVGVKRQGTYRAAVRICSRMQEEAAPREIHSGRIQSCAKENDAVACGFV</sequence>
<dbReference type="EMBL" id="JARKIE010000288">
    <property type="protein sequence ID" value="KAJ7657557.1"/>
    <property type="molecule type" value="Genomic_DNA"/>
</dbReference>
<keyword evidence="3" id="KW-1185">Reference proteome</keyword>
<feature type="region of interest" description="Disordered" evidence="1">
    <location>
        <begin position="1"/>
        <end position="36"/>
    </location>
</feature>
<feature type="compositionally biased region" description="Basic residues" evidence="1">
    <location>
        <begin position="1"/>
        <end position="10"/>
    </location>
</feature>
<accession>A0AAD7G1X0</accession>
<dbReference type="AlphaFoldDB" id="A0AAD7G1X0"/>
<protein>
    <submittedName>
        <fullName evidence="2">Uncharacterized protein</fullName>
    </submittedName>
</protein>
<evidence type="ECO:0000256" key="1">
    <source>
        <dbReference type="SAM" id="MobiDB-lite"/>
    </source>
</evidence>